<protein>
    <recommendedName>
        <fullName evidence="5">Peptidase M13 N-terminal domain-containing protein</fullName>
    </recommendedName>
</protein>
<dbReference type="Proteomes" id="UP000784294">
    <property type="component" value="Unassembled WGS sequence"/>
</dbReference>
<dbReference type="GO" id="GO:0006508">
    <property type="term" value="P:proteolysis"/>
    <property type="evidence" value="ECO:0007669"/>
    <property type="project" value="InterPro"/>
</dbReference>
<accession>A0A448XMF2</accession>
<evidence type="ECO:0000256" key="2">
    <source>
        <dbReference type="SAM" id="Phobius"/>
    </source>
</evidence>
<dbReference type="InterPro" id="IPR024079">
    <property type="entry name" value="MetalloPept_cat_dom_sf"/>
</dbReference>
<dbReference type="GO" id="GO:0004222">
    <property type="term" value="F:metalloendopeptidase activity"/>
    <property type="evidence" value="ECO:0007669"/>
    <property type="project" value="InterPro"/>
</dbReference>
<name>A0A448XMF2_9PLAT</name>
<organism evidence="3 4">
    <name type="scientific">Protopolystoma xenopodis</name>
    <dbReference type="NCBI Taxonomy" id="117903"/>
    <lineage>
        <taxon>Eukaryota</taxon>
        <taxon>Metazoa</taxon>
        <taxon>Spiralia</taxon>
        <taxon>Lophotrochozoa</taxon>
        <taxon>Platyhelminthes</taxon>
        <taxon>Monogenea</taxon>
        <taxon>Polyopisthocotylea</taxon>
        <taxon>Polystomatidea</taxon>
        <taxon>Polystomatidae</taxon>
        <taxon>Protopolystoma</taxon>
    </lineage>
</organism>
<keyword evidence="4" id="KW-1185">Reference proteome</keyword>
<dbReference type="AlphaFoldDB" id="A0A448XMF2"/>
<comment type="caution">
    <text evidence="3">The sequence shown here is derived from an EMBL/GenBank/DDBJ whole genome shotgun (WGS) entry which is preliminary data.</text>
</comment>
<dbReference type="SUPFAM" id="SSF55486">
    <property type="entry name" value="Metalloproteases ('zincins'), catalytic domain"/>
    <property type="match status" value="1"/>
</dbReference>
<sequence length="293" mass="32310">MQTQKDDSPGFRGQAGPGLDQPLPQFSYQVFSDTTESPGKGLTSILGTQSDSIASRFSSTVGGGSEQKAFRTNMQSRLASIRDGMERMTSFMKPTSASSASICSQQGICARYWLITPCLFIILILVITAQWGILAHWKATREGQCITKACLQSAAQLQGALNNSKDPCDNFFAYACGHYYRPLEAEPPTSQDMHKAFSFSSLIPLLGGLWLFDKNATNETGTLGNTTAWPTYFLEQRYGSVAWENNSLKANWSWHKAASKLNLKLTSSPFWKLSLLQTTKSKPPVIQLVPIKR</sequence>
<evidence type="ECO:0000313" key="4">
    <source>
        <dbReference type="Proteomes" id="UP000784294"/>
    </source>
</evidence>
<reference evidence="3" key="1">
    <citation type="submission" date="2018-11" db="EMBL/GenBank/DDBJ databases">
        <authorList>
            <consortium name="Pathogen Informatics"/>
        </authorList>
    </citation>
    <scope>NUCLEOTIDE SEQUENCE</scope>
</reference>
<evidence type="ECO:0000256" key="1">
    <source>
        <dbReference type="SAM" id="MobiDB-lite"/>
    </source>
</evidence>
<dbReference type="PROSITE" id="PS51885">
    <property type="entry name" value="NEPRILYSIN"/>
    <property type="match status" value="1"/>
</dbReference>
<dbReference type="InterPro" id="IPR000718">
    <property type="entry name" value="Peptidase_M13"/>
</dbReference>
<proteinExistence type="predicted"/>
<feature type="transmembrane region" description="Helical" evidence="2">
    <location>
        <begin position="112"/>
        <end position="134"/>
    </location>
</feature>
<gene>
    <name evidence="3" type="ORF">PXEA_LOCUS33652</name>
</gene>
<evidence type="ECO:0008006" key="5">
    <source>
        <dbReference type="Google" id="ProtNLM"/>
    </source>
</evidence>
<dbReference type="OrthoDB" id="6475849at2759"/>
<keyword evidence="2" id="KW-0472">Membrane</keyword>
<dbReference type="Gene3D" id="3.40.390.10">
    <property type="entry name" value="Collagenase (Catalytic Domain)"/>
    <property type="match status" value="1"/>
</dbReference>
<dbReference type="EMBL" id="CAAALY010264074">
    <property type="protein sequence ID" value="VEL40212.1"/>
    <property type="molecule type" value="Genomic_DNA"/>
</dbReference>
<evidence type="ECO:0000313" key="3">
    <source>
        <dbReference type="EMBL" id="VEL40212.1"/>
    </source>
</evidence>
<feature type="region of interest" description="Disordered" evidence="1">
    <location>
        <begin position="1"/>
        <end position="23"/>
    </location>
</feature>
<keyword evidence="2" id="KW-1133">Transmembrane helix</keyword>
<keyword evidence="2" id="KW-0812">Transmembrane</keyword>